<organism evidence="1">
    <name type="scientific">marine metagenome</name>
    <dbReference type="NCBI Taxonomy" id="408172"/>
    <lineage>
        <taxon>unclassified sequences</taxon>
        <taxon>metagenomes</taxon>
        <taxon>ecological metagenomes</taxon>
    </lineage>
</organism>
<gene>
    <name evidence="1" type="ORF">METZ01_LOCUS177497</name>
</gene>
<dbReference type="InterPro" id="IPR052025">
    <property type="entry name" value="Xyloglucanase_GH74"/>
</dbReference>
<dbReference type="PANTHER" id="PTHR43739">
    <property type="entry name" value="XYLOGLUCANASE (EUROFUNG)"/>
    <property type="match status" value="1"/>
</dbReference>
<evidence type="ECO:0000313" key="1">
    <source>
        <dbReference type="EMBL" id="SVB24643.1"/>
    </source>
</evidence>
<dbReference type="AlphaFoldDB" id="A0A382CGY1"/>
<protein>
    <recommendedName>
        <fullName evidence="2">Photosynthesis system II assembly factor Ycf48/Hcf136-like domain-containing protein</fullName>
    </recommendedName>
</protein>
<dbReference type="Gene3D" id="2.130.10.10">
    <property type="entry name" value="YVTN repeat-like/Quinoprotein amine dehydrogenase"/>
    <property type="match status" value="1"/>
</dbReference>
<feature type="non-terminal residue" evidence="1">
    <location>
        <position position="230"/>
    </location>
</feature>
<dbReference type="PANTHER" id="PTHR43739:SF5">
    <property type="entry name" value="EXO-ALPHA-SIALIDASE"/>
    <property type="match status" value="1"/>
</dbReference>
<dbReference type="InterPro" id="IPR015943">
    <property type="entry name" value="WD40/YVTN_repeat-like_dom_sf"/>
</dbReference>
<reference evidence="1" key="1">
    <citation type="submission" date="2018-05" db="EMBL/GenBank/DDBJ databases">
        <authorList>
            <person name="Lanie J.A."/>
            <person name="Ng W.-L."/>
            <person name="Kazmierczak K.M."/>
            <person name="Andrzejewski T.M."/>
            <person name="Davidsen T.M."/>
            <person name="Wayne K.J."/>
            <person name="Tettelin H."/>
            <person name="Glass J.I."/>
            <person name="Rusch D."/>
            <person name="Podicherti R."/>
            <person name="Tsui H.-C.T."/>
            <person name="Winkler M.E."/>
        </authorList>
    </citation>
    <scope>NUCLEOTIDE SEQUENCE</scope>
</reference>
<name>A0A382CGY1_9ZZZZ</name>
<dbReference type="SUPFAM" id="SSF110296">
    <property type="entry name" value="Oligoxyloglucan reducing end-specific cellobiohydrolase"/>
    <property type="match status" value="1"/>
</dbReference>
<proteinExistence type="predicted"/>
<dbReference type="EMBL" id="UINC01034188">
    <property type="protein sequence ID" value="SVB24643.1"/>
    <property type="molecule type" value="Genomic_DNA"/>
</dbReference>
<evidence type="ECO:0008006" key="2">
    <source>
        <dbReference type="Google" id="ProtNLM"/>
    </source>
</evidence>
<sequence>MGIVLGTDDGVWILENERCTPSLLRGVTVSHVSVRNGTILAAVPETGLFRVTKQKVELIWEGDVRACNIGFQGTYYMGTEPAMVYRSDDLGETWLRLSQIDNLPTRDKWYFPPPPHEPHVRSIDFLDGNDANVIVGIEVGGVLMSRNYGEIWQEFNCGIDIDVHTVRPDPGNSDYIIAVTGGGVYVTENRGLLWNHVTEGLSQGYAVGLHINPGSTGEVLLSTGETPPGL</sequence>
<dbReference type="GO" id="GO:0010411">
    <property type="term" value="P:xyloglucan metabolic process"/>
    <property type="evidence" value="ECO:0007669"/>
    <property type="project" value="TreeGrafter"/>
</dbReference>
<accession>A0A382CGY1</accession>